<comment type="catalytic activity">
    <reaction evidence="14">
        <text>ATP + H2O = ADP + phosphate + H(+)</text>
        <dbReference type="Rhea" id="RHEA:13065"/>
        <dbReference type="ChEBI" id="CHEBI:15377"/>
        <dbReference type="ChEBI" id="CHEBI:15378"/>
        <dbReference type="ChEBI" id="CHEBI:30616"/>
        <dbReference type="ChEBI" id="CHEBI:43474"/>
        <dbReference type="ChEBI" id="CHEBI:456216"/>
        <dbReference type="EC" id="5.6.2.4"/>
    </reaction>
</comment>
<evidence type="ECO:0000256" key="9">
    <source>
        <dbReference type="ARBA" id="ARBA00023125"/>
    </source>
</evidence>
<evidence type="ECO:0000256" key="5">
    <source>
        <dbReference type="ARBA" id="ARBA00022801"/>
    </source>
</evidence>
<keyword evidence="8 15" id="KW-0067">ATP-binding</keyword>
<sequence>MLVVAGAGSGKTETMASRVVYLVANGITAPGEILGLTFTRKAAAELSARIRSRLRRLQRAGVTIGDSVADRPRIATYNSYAAAIVADHALRIGVDPDATLIGDAGRYQLAEVVVNTWGGNIETPSAVTTVIDAVAAVAAELSEHGRSPREAAEEMRRILVEVSEKEIEPGSRSKGPLESARKLLTSLHTRVQLMDLVEAFIDRKRTDGVVDFGDQVRIAATVAMQVPDVGAAERSRYRVVLLDEYQDTSVAQVQLLRALFAEGHPVTAVGDPNQAIYGWRGAAAGTLLDFPDAFPAADGEPARTAHLSTAWRNDLAVLRAANVVAGPLRTGGVVELRPRPGAGDGAVHARYPETAVEEAATVADFMRRHWRPDSSAAVLCRRRVQFPVIERALREVGLPCQVVGLAGLLSTAEVADVRAALQVAHDPARGDALMRLLTGPSVNLGATDLRVLAEWSRAQARAWAQEGDIEDPLVGADIGSGALWETSARQQAATQRSEADRRSVSDEKAEVLEPVELASLVEAIDRLPPHSWRTGQGRSLSSVARDRLSRLADQIRHVRSLTHLAVPELVTATEQALDLDIEVLATSGGSAGHARRHLDAFTAAAAEFAHSTDAPSLGAFLTYLDVAEDEERGLEVEEAEPDPHAIQVMTVHAAKGLEWDTVAVVGMNVGDFPSFTPPPAPNKPYTGSGWLTGIASLPYSLRGDHASLPELDLAAPATHSGVEEAIAEFRLAEGQRLLNEERRLAYVALTRARHHLLLTGSFWGERKTVNRPSPFLEEVLAVGLAHTGGAWPATSAHETNPAEDDVTAVSWPAPPSRTGEWRLRWWDSLAPGRDGADDVPGSLPTDVQQWWREAELLLAERERNRNLTTEPPAHLSASAVVSLAQDAEAFRRARRRPVPLRPSVHARRGTRFHAWVEQYFGSRALIDWESLPGAEDEDGSADDAALAEMQRAFLASEWASRTPVDVEVDIETPVQGVMIRCRIDAVFAEGNGVHIVDWKTGSPPRDPESTRARQMQLALYRIAWSRLHHVPLTEVRASFYYVAEGVTISGDDLGEEDVTAVLGGLSIPS</sequence>
<dbReference type="GO" id="GO:0043138">
    <property type="term" value="F:3'-5' DNA helicase activity"/>
    <property type="evidence" value="ECO:0007669"/>
    <property type="project" value="UniProtKB-EC"/>
</dbReference>
<dbReference type="InterPro" id="IPR011604">
    <property type="entry name" value="PDDEXK-like_dom_sf"/>
</dbReference>
<dbReference type="Gene3D" id="3.40.50.300">
    <property type="entry name" value="P-loop containing nucleotide triphosphate hydrolases"/>
    <property type="match status" value="1"/>
</dbReference>
<keyword evidence="11" id="KW-0413">Isomerase</keyword>
<dbReference type="InterPro" id="IPR000212">
    <property type="entry name" value="DNA_helicase_UvrD/REP"/>
</dbReference>
<dbReference type="Gene3D" id="1.10.10.160">
    <property type="match status" value="1"/>
</dbReference>
<dbReference type="PROSITE" id="PS51217">
    <property type="entry name" value="UVRD_HELICASE_CTER"/>
    <property type="match status" value="1"/>
</dbReference>
<dbReference type="GO" id="GO:0033202">
    <property type="term" value="C:DNA helicase complex"/>
    <property type="evidence" value="ECO:0007669"/>
    <property type="project" value="TreeGrafter"/>
</dbReference>
<feature type="domain" description="UvrD-like helicase C-terminal" evidence="18">
    <location>
        <begin position="315"/>
        <end position="656"/>
    </location>
</feature>
<evidence type="ECO:0000256" key="7">
    <source>
        <dbReference type="ARBA" id="ARBA00022839"/>
    </source>
</evidence>
<dbReference type="KEGG" id="halt:IM660_05780"/>
<dbReference type="Gene3D" id="3.90.320.10">
    <property type="match status" value="1"/>
</dbReference>
<evidence type="ECO:0000256" key="11">
    <source>
        <dbReference type="ARBA" id="ARBA00023235"/>
    </source>
</evidence>
<comment type="similarity">
    <text evidence="1">Belongs to the helicase family. UvrD subfamily.</text>
</comment>
<evidence type="ECO:0000313" key="19">
    <source>
        <dbReference type="EMBL" id="QOR72613.1"/>
    </source>
</evidence>
<protein>
    <recommendedName>
        <fullName evidence="13">DNA 3'-5' helicase</fullName>
        <ecNumber evidence="13">5.6.2.4</ecNumber>
    </recommendedName>
</protein>
<keyword evidence="20" id="KW-1185">Reference proteome</keyword>
<dbReference type="Gene3D" id="1.10.486.10">
    <property type="entry name" value="PCRA, domain 4"/>
    <property type="match status" value="1"/>
</dbReference>
<organism evidence="19 20">
    <name type="scientific">Ruania alkalisoli</name>
    <dbReference type="NCBI Taxonomy" id="2779775"/>
    <lineage>
        <taxon>Bacteria</taxon>
        <taxon>Bacillati</taxon>
        <taxon>Actinomycetota</taxon>
        <taxon>Actinomycetes</taxon>
        <taxon>Micrococcales</taxon>
        <taxon>Ruaniaceae</taxon>
        <taxon>Ruania</taxon>
    </lineage>
</organism>
<evidence type="ECO:0000259" key="18">
    <source>
        <dbReference type="PROSITE" id="PS51217"/>
    </source>
</evidence>
<keyword evidence="3 15" id="KW-0547">Nucleotide-binding</keyword>
<evidence type="ECO:0000313" key="20">
    <source>
        <dbReference type="Proteomes" id="UP000593758"/>
    </source>
</evidence>
<dbReference type="SUPFAM" id="SSF52980">
    <property type="entry name" value="Restriction endonuclease-like"/>
    <property type="match status" value="1"/>
</dbReference>
<keyword evidence="6 15" id="KW-0347">Helicase</keyword>
<dbReference type="EMBL" id="CP063169">
    <property type="protein sequence ID" value="QOR72613.1"/>
    <property type="molecule type" value="Genomic_DNA"/>
</dbReference>
<dbReference type="AlphaFoldDB" id="A0A7M1T146"/>
<dbReference type="InterPro" id="IPR014017">
    <property type="entry name" value="DNA_helicase_UvrD-like_C"/>
</dbReference>
<keyword evidence="4" id="KW-0227">DNA damage</keyword>
<dbReference type="InterPro" id="IPR014016">
    <property type="entry name" value="UvrD-like_ATP-bd"/>
</dbReference>
<accession>A0A7M1T146</accession>
<dbReference type="Proteomes" id="UP000593758">
    <property type="component" value="Chromosome"/>
</dbReference>
<evidence type="ECO:0000256" key="6">
    <source>
        <dbReference type="ARBA" id="ARBA00022806"/>
    </source>
</evidence>
<name>A0A7M1T146_9MICO</name>
<evidence type="ECO:0000256" key="3">
    <source>
        <dbReference type="ARBA" id="ARBA00022741"/>
    </source>
</evidence>
<dbReference type="GO" id="GO:0004527">
    <property type="term" value="F:exonuclease activity"/>
    <property type="evidence" value="ECO:0007669"/>
    <property type="project" value="UniProtKB-KW"/>
</dbReference>
<keyword evidence="5 15" id="KW-0378">Hydrolase</keyword>
<dbReference type="EC" id="5.6.2.4" evidence="13"/>
<evidence type="ECO:0000256" key="1">
    <source>
        <dbReference type="ARBA" id="ARBA00009922"/>
    </source>
</evidence>
<dbReference type="PANTHER" id="PTHR11070">
    <property type="entry name" value="UVRD / RECB / PCRA DNA HELICASE FAMILY MEMBER"/>
    <property type="match status" value="1"/>
</dbReference>
<keyword evidence="9" id="KW-0238">DNA-binding</keyword>
<evidence type="ECO:0000256" key="8">
    <source>
        <dbReference type="ARBA" id="ARBA00022840"/>
    </source>
</evidence>
<dbReference type="Pfam" id="PF12705">
    <property type="entry name" value="PDDEXK_1"/>
    <property type="match status" value="1"/>
</dbReference>
<dbReference type="GO" id="GO:0000725">
    <property type="term" value="P:recombinational repair"/>
    <property type="evidence" value="ECO:0007669"/>
    <property type="project" value="TreeGrafter"/>
</dbReference>
<dbReference type="CDD" id="cd17932">
    <property type="entry name" value="DEXQc_UvrD"/>
    <property type="match status" value="1"/>
</dbReference>
<evidence type="ECO:0000256" key="4">
    <source>
        <dbReference type="ARBA" id="ARBA00022763"/>
    </source>
</evidence>
<proteinExistence type="inferred from homology"/>
<feature type="region of interest" description="Disordered" evidence="16">
    <location>
        <begin position="487"/>
        <end position="507"/>
    </location>
</feature>
<evidence type="ECO:0000256" key="16">
    <source>
        <dbReference type="SAM" id="MobiDB-lite"/>
    </source>
</evidence>
<dbReference type="Pfam" id="PF00580">
    <property type="entry name" value="UvrD-helicase"/>
    <property type="match status" value="1"/>
</dbReference>
<feature type="compositionally biased region" description="Basic and acidic residues" evidence="16">
    <location>
        <begin position="497"/>
        <end position="507"/>
    </location>
</feature>
<dbReference type="Pfam" id="PF13361">
    <property type="entry name" value="UvrD_C"/>
    <property type="match status" value="2"/>
</dbReference>
<dbReference type="InterPro" id="IPR038726">
    <property type="entry name" value="PDDEXK_AddAB-type"/>
</dbReference>
<dbReference type="GO" id="GO:0005829">
    <property type="term" value="C:cytosol"/>
    <property type="evidence" value="ECO:0007669"/>
    <property type="project" value="TreeGrafter"/>
</dbReference>
<dbReference type="PROSITE" id="PS51198">
    <property type="entry name" value="UVRD_HELICASE_ATP_BIND"/>
    <property type="match status" value="1"/>
</dbReference>
<feature type="compositionally biased region" description="Polar residues" evidence="16">
    <location>
        <begin position="487"/>
        <end position="496"/>
    </location>
</feature>
<keyword evidence="10" id="KW-0234">DNA repair</keyword>
<keyword evidence="7" id="KW-0269">Exonuclease</keyword>
<feature type="domain" description="UvrD-like helicase ATP-binding" evidence="17">
    <location>
        <begin position="1"/>
        <end position="314"/>
    </location>
</feature>
<dbReference type="GO" id="GO:0005524">
    <property type="term" value="F:ATP binding"/>
    <property type="evidence" value="ECO:0007669"/>
    <property type="project" value="UniProtKB-UniRule"/>
</dbReference>
<evidence type="ECO:0000256" key="14">
    <source>
        <dbReference type="ARBA" id="ARBA00048988"/>
    </source>
</evidence>
<evidence type="ECO:0000256" key="15">
    <source>
        <dbReference type="PROSITE-ProRule" id="PRU00560"/>
    </source>
</evidence>
<dbReference type="PANTHER" id="PTHR11070:SF55">
    <property type="entry name" value="DNA 3'-5' HELICASE"/>
    <property type="match status" value="1"/>
</dbReference>
<evidence type="ECO:0000256" key="13">
    <source>
        <dbReference type="ARBA" id="ARBA00034808"/>
    </source>
</evidence>
<dbReference type="SUPFAM" id="SSF52540">
    <property type="entry name" value="P-loop containing nucleoside triphosphate hydrolases"/>
    <property type="match status" value="1"/>
</dbReference>
<dbReference type="InterPro" id="IPR013986">
    <property type="entry name" value="DExx_box_DNA_helicase_dom_sf"/>
</dbReference>
<dbReference type="Gene3D" id="3.30.160.800">
    <property type="match status" value="1"/>
</dbReference>
<dbReference type="InterPro" id="IPR027417">
    <property type="entry name" value="P-loop_NTPase"/>
</dbReference>
<gene>
    <name evidence="19" type="ORF">IM660_05780</name>
</gene>
<evidence type="ECO:0000256" key="10">
    <source>
        <dbReference type="ARBA" id="ARBA00023204"/>
    </source>
</evidence>
<evidence type="ECO:0000259" key="17">
    <source>
        <dbReference type="PROSITE" id="PS51198"/>
    </source>
</evidence>
<comment type="catalytic activity">
    <reaction evidence="12">
        <text>Couples ATP hydrolysis with the unwinding of duplex DNA by translocating in the 3'-5' direction.</text>
        <dbReference type="EC" id="5.6.2.4"/>
    </reaction>
</comment>
<reference evidence="19 20" key="1">
    <citation type="submission" date="2020-10" db="EMBL/GenBank/DDBJ databases">
        <title>Haloactinobacterium sp. RN3S43, a bacterium isolated from saline soil.</title>
        <authorList>
            <person name="Sun J.-Q."/>
        </authorList>
    </citation>
    <scope>NUCLEOTIDE SEQUENCE [LARGE SCALE GENOMIC DNA]</scope>
    <source>
        <strain evidence="19 20">RN3S43</strain>
    </source>
</reference>
<dbReference type="InterPro" id="IPR011335">
    <property type="entry name" value="Restrct_endonuc-II-like"/>
</dbReference>
<feature type="binding site" evidence="15">
    <location>
        <begin position="5"/>
        <end position="12"/>
    </location>
    <ligand>
        <name>ATP</name>
        <dbReference type="ChEBI" id="CHEBI:30616"/>
    </ligand>
</feature>
<dbReference type="GO" id="GO:0003677">
    <property type="term" value="F:DNA binding"/>
    <property type="evidence" value="ECO:0007669"/>
    <property type="project" value="UniProtKB-KW"/>
</dbReference>
<evidence type="ECO:0000256" key="12">
    <source>
        <dbReference type="ARBA" id="ARBA00034617"/>
    </source>
</evidence>
<keyword evidence="2" id="KW-0540">Nuclease</keyword>
<evidence type="ECO:0000256" key="2">
    <source>
        <dbReference type="ARBA" id="ARBA00022722"/>
    </source>
</evidence>